<gene>
    <name evidence="2" type="ORF">OTU49_015356</name>
</gene>
<evidence type="ECO:0000313" key="3">
    <source>
        <dbReference type="Proteomes" id="UP001445076"/>
    </source>
</evidence>
<name>A0AAW0YCF3_CHEQU</name>
<dbReference type="AlphaFoldDB" id="A0AAW0YCF3"/>
<feature type="non-terminal residue" evidence="2">
    <location>
        <position position="1"/>
    </location>
</feature>
<reference evidence="2 3" key="1">
    <citation type="journal article" date="2024" name="BMC Genomics">
        <title>Genome assembly of redclaw crayfish (Cherax quadricarinatus) provides insights into its immune adaptation and hypoxia tolerance.</title>
        <authorList>
            <person name="Liu Z."/>
            <person name="Zheng J."/>
            <person name="Li H."/>
            <person name="Fang K."/>
            <person name="Wang S."/>
            <person name="He J."/>
            <person name="Zhou D."/>
            <person name="Weng S."/>
            <person name="Chi M."/>
            <person name="Gu Z."/>
            <person name="He J."/>
            <person name="Li F."/>
            <person name="Wang M."/>
        </authorList>
    </citation>
    <scope>NUCLEOTIDE SEQUENCE [LARGE SCALE GENOMIC DNA]</scope>
    <source>
        <strain evidence="2">ZL_2023a</strain>
    </source>
</reference>
<evidence type="ECO:0000313" key="2">
    <source>
        <dbReference type="EMBL" id="KAK8749438.1"/>
    </source>
</evidence>
<protein>
    <submittedName>
        <fullName evidence="2">Uncharacterized protein</fullName>
    </submittedName>
</protein>
<organism evidence="2 3">
    <name type="scientific">Cherax quadricarinatus</name>
    <name type="common">Australian red claw crayfish</name>
    <dbReference type="NCBI Taxonomy" id="27406"/>
    <lineage>
        <taxon>Eukaryota</taxon>
        <taxon>Metazoa</taxon>
        <taxon>Ecdysozoa</taxon>
        <taxon>Arthropoda</taxon>
        <taxon>Crustacea</taxon>
        <taxon>Multicrustacea</taxon>
        <taxon>Malacostraca</taxon>
        <taxon>Eumalacostraca</taxon>
        <taxon>Eucarida</taxon>
        <taxon>Decapoda</taxon>
        <taxon>Pleocyemata</taxon>
        <taxon>Astacidea</taxon>
        <taxon>Parastacoidea</taxon>
        <taxon>Parastacidae</taxon>
        <taxon>Cherax</taxon>
    </lineage>
</organism>
<sequence>VSLLMKAGGHQREAKCCYIKFHHLYSGYQTAYAYNRECSIRERRRPPFYFKIHSLFGYQEIIPGYESDSKTNKDQDLDVDEQEVIEILLAGLKDMKNLAFHSVPRLPLLLSLAHFLDDQYQHLPYAFTPYQVWHLLVQLHHAQRETVQEACEGPFGADLDGLWQDHSSPLMAYGFHAVPVSGWQSISDWSEEELNMLVKTSIEWKLNSPEDMSVSEVYCEAVQSLNKTIEQGLQQWHYMVNVLKHGGYCQYKDNINLVDVLQTHSKQHVSVGKSKESKAKFCEKRKDSYSAAPQVSSHISQNTSHHNKKVSPKSATNNKSVIERENFSISLLKSSQDFELSDTTENIKSSSEIPDDFTTEGKLKNITVTTNETVNQKCTIQLGMTNTSEEKNEIQVEVLSITENDDSKVIMCQVDKGQQKRIIKLKYPARHPFPVDIKYIKIPRTLIEPSYITLPGEDSSELRTKKKSRASSYSTSGSTYISQCKIIPQCIKNNLEDEIQRDFSLTPQKWQLCESLGSQTKRLSESSVAQVKKTRQELSLLHMLRKRESSKLRLMLNRGSQLQLKKSREFLHLPPKNKLGEVVYQQTKSGSIEPPRLPFTERLGESSDVPLRKLIGSSQKQVKKPTGFFQSRLQKNCMYLSQVKLKNKKKRSFILSIQERSEKYQAVSKSQQHKKNLRKGLPDNKNSHLISHSKNELCTGIVGCVRNRKRKAKQTVNEQRKTDEHKMEEETPDHKKKGQGKTDTINLLSQYHLQCEHEKERLTNICQENYQEETSTLYNIMSLIKEIKSKYGL</sequence>
<feature type="compositionally biased region" description="Polar residues" evidence="1">
    <location>
        <begin position="292"/>
        <end position="304"/>
    </location>
</feature>
<feature type="region of interest" description="Disordered" evidence="1">
    <location>
        <begin position="712"/>
        <end position="742"/>
    </location>
</feature>
<feature type="region of interest" description="Disordered" evidence="1">
    <location>
        <begin position="665"/>
        <end position="689"/>
    </location>
</feature>
<feature type="region of interest" description="Disordered" evidence="1">
    <location>
        <begin position="292"/>
        <end position="319"/>
    </location>
</feature>
<keyword evidence="3" id="KW-1185">Reference proteome</keyword>
<accession>A0AAW0YCF3</accession>
<proteinExistence type="predicted"/>
<dbReference type="EMBL" id="JARKIK010000009">
    <property type="protein sequence ID" value="KAK8749438.1"/>
    <property type="molecule type" value="Genomic_DNA"/>
</dbReference>
<dbReference type="Proteomes" id="UP001445076">
    <property type="component" value="Unassembled WGS sequence"/>
</dbReference>
<evidence type="ECO:0000256" key="1">
    <source>
        <dbReference type="SAM" id="MobiDB-lite"/>
    </source>
</evidence>
<comment type="caution">
    <text evidence="2">The sequence shown here is derived from an EMBL/GenBank/DDBJ whole genome shotgun (WGS) entry which is preliminary data.</text>
</comment>
<feature type="compositionally biased region" description="Basic and acidic residues" evidence="1">
    <location>
        <begin position="718"/>
        <end position="733"/>
    </location>
</feature>